<keyword evidence="2" id="KW-1185">Reference proteome</keyword>
<dbReference type="AlphaFoldDB" id="A0A1C6V9U4"/>
<accession>A0A1C6V9U4</accession>
<sequence>MEIDDQVEEKVRDTLHWAVKRQDRDFDAALARFSTRAERSAALELLVAISRFVTYDLCAGTPSPGQVAALAAEIAVAESWSGLSSDEVGSYLDLVTRGDLAQDQLTGEAFVVLSFVVSASLLAMRPKQEGEWWFDYLDRVESALEAAG</sequence>
<dbReference type="Proteomes" id="UP000198937">
    <property type="component" value="Unassembled WGS sequence"/>
</dbReference>
<dbReference type="OrthoDB" id="3381497at2"/>
<organism evidence="1 2">
    <name type="scientific">Micromonospora yangpuensis</name>
    <dbReference type="NCBI Taxonomy" id="683228"/>
    <lineage>
        <taxon>Bacteria</taxon>
        <taxon>Bacillati</taxon>
        <taxon>Actinomycetota</taxon>
        <taxon>Actinomycetes</taxon>
        <taxon>Micromonosporales</taxon>
        <taxon>Micromonosporaceae</taxon>
        <taxon>Micromonospora</taxon>
    </lineage>
</organism>
<protein>
    <submittedName>
        <fullName evidence="1">Uncharacterized protein</fullName>
    </submittedName>
</protein>
<dbReference type="EMBL" id="FMIA01000002">
    <property type="protein sequence ID" value="SCL62854.1"/>
    <property type="molecule type" value="Genomic_DNA"/>
</dbReference>
<evidence type="ECO:0000313" key="1">
    <source>
        <dbReference type="EMBL" id="SCL62854.1"/>
    </source>
</evidence>
<gene>
    <name evidence="1" type="ORF">GA0070617_5039</name>
</gene>
<reference evidence="1 2" key="1">
    <citation type="submission" date="2016-06" db="EMBL/GenBank/DDBJ databases">
        <authorList>
            <person name="Kjaerup R.B."/>
            <person name="Dalgaard T.S."/>
            <person name="Juul-Madsen H.R."/>
        </authorList>
    </citation>
    <scope>NUCLEOTIDE SEQUENCE [LARGE SCALE GENOMIC DNA]</scope>
    <source>
        <strain evidence="1 2">DSM 45577</strain>
    </source>
</reference>
<name>A0A1C6V9U4_9ACTN</name>
<proteinExistence type="predicted"/>
<dbReference type="RefSeq" id="WP_091443509.1">
    <property type="nucleotide sequence ID" value="NZ_BMMJ01000012.1"/>
</dbReference>
<evidence type="ECO:0000313" key="2">
    <source>
        <dbReference type="Proteomes" id="UP000198937"/>
    </source>
</evidence>